<keyword evidence="2" id="KW-0732">Signal</keyword>
<dbReference type="PANTHER" id="PTHR35936:SF17">
    <property type="entry name" value="ARGININE-BINDING EXTRACELLULAR PROTEIN ARTP"/>
    <property type="match status" value="1"/>
</dbReference>
<sequence>MIVGMQVVTAAWAANQVALVDQTFKHQRGGVARDAKLAGQLATGGQRGLGGEDPAENGIHQRLSHLFLQTAGQAENQRVTGDGSYGAPLAITHCDHPLHSAKFHTTLPPSDTAMRPIWLYTELKNAPTLKTYSAAVDWNVPGHYFAETFSRSGMNPSGQSIRGEIMKKSLASMCLSAVLTVAFSYHAVAADLPEIEKSGTLKVATEDDYAPFNFMNNGQADGFNKDMLEELRKYAKFHVDQSILPWTGLLAAVSTGQYDMALTGAVITDERLKVFDFTPTVGLRAALFRQTRWRYLAKYHCRSQRQKSGGTGRGARCWRVCRS</sequence>
<proteinExistence type="inferred from homology"/>
<dbReference type="EMBL" id="LR134162">
    <property type="protein sequence ID" value="VEB06271.1"/>
    <property type="molecule type" value="Genomic_DNA"/>
</dbReference>
<feature type="domain" description="Solute-binding protein family 3/N-terminal" evidence="3">
    <location>
        <begin position="201"/>
        <end position="281"/>
    </location>
</feature>
<evidence type="ECO:0000313" key="4">
    <source>
        <dbReference type="EMBL" id="VEB06271.1"/>
    </source>
</evidence>
<gene>
    <name evidence="4" type="primary">glnH_1</name>
    <name evidence="4" type="ORF">NCTC13635_05871</name>
</gene>
<dbReference type="PANTHER" id="PTHR35936">
    <property type="entry name" value="MEMBRANE-BOUND LYTIC MUREIN TRANSGLYCOSYLASE F"/>
    <property type="match status" value="1"/>
</dbReference>
<accession>A0A3S4GL20</accession>
<evidence type="ECO:0000256" key="2">
    <source>
        <dbReference type="ARBA" id="ARBA00022729"/>
    </source>
</evidence>
<dbReference type="AlphaFoldDB" id="A0A3S4GL20"/>
<dbReference type="Gene3D" id="3.40.190.10">
    <property type="entry name" value="Periplasmic binding protein-like II"/>
    <property type="match status" value="1"/>
</dbReference>
<dbReference type="InterPro" id="IPR001638">
    <property type="entry name" value="Solute-binding_3/MltF_N"/>
</dbReference>
<dbReference type="Pfam" id="PF00497">
    <property type="entry name" value="SBP_bac_3"/>
    <property type="match status" value="1"/>
</dbReference>
<organism evidence="4 5">
    <name type="scientific">Klebsiella pneumoniae</name>
    <dbReference type="NCBI Taxonomy" id="573"/>
    <lineage>
        <taxon>Bacteria</taxon>
        <taxon>Pseudomonadati</taxon>
        <taxon>Pseudomonadota</taxon>
        <taxon>Gammaproteobacteria</taxon>
        <taxon>Enterobacterales</taxon>
        <taxon>Enterobacteriaceae</taxon>
        <taxon>Klebsiella/Raoultella group</taxon>
        <taxon>Klebsiella</taxon>
        <taxon>Klebsiella pneumoniae complex</taxon>
    </lineage>
</organism>
<name>A0A3S4GL20_KLEPN</name>
<reference evidence="4 5" key="1">
    <citation type="submission" date="2018-12" db="EMBL/GenBank/DDBJ databases">
        <authorList>
            <consortium name="Pathogen Informatics"/>
        </authorList>
    </citation>
    <scope>NUCLEOTIDE SEQUENCE [LARGE SCALE GENOMIC DNA]</scope>
    <source>
        <strain evidence="4 5">NCTC13635</strain>
    </source>
</reference>
<dbReference type="SUPFAM" id="SSF53850">
    <property type="entry name" value="Periplasmic binding protein-like II"/>
    <property type="match status" value="1"/>
</dbReference>
<dbReference type="Proteomes" id="UP000282433">
    <property type="component" value="Chromosome"/>
</dbReference>
<evidence type="ECO:0000256" key="1">
    <source>
        <dbReference type="ARBA" id="ARBA00010333"/>
    </source>
</evidence>
<evidence type="ECO:0000313" key="5">
    <source>
        <dbReference type="Proteomes" id="UP000282433"/>
    </source>
</evidence>
<protein>
    <submittedName>
        <fullName evidence="4">Glutamine ABC transport system periplasmic binding component</fullName>
    </submittedName>
</protein>
<evidence type="ECO:0000259" key="3">
    <source>
        <dbReference type="Pfam" id="PF00497"/>
    </source>
</evidence>
<comment type="similarity">
    <text evidence="1">Belongs to the bacterial solute-binding protein 3 family.</text>
</comment>